<keyword evidence="3 4" id="KW-0975">Bacterial flagellum</keyword>
<dbReference type="GO" id="GO:0005198">
    <property type="term" value="F:structural molecule activity"/>
    <property type="evidence" value="ECO:0007669"/>
    <property type="project" value="UniProtKB-UniRule"/>
</dbReference>
<reference evidence="7 8" key="1">
    <citation type="journal article" date="2017" name="ISME J.">
        <title>Energy and carbon metabolisms in a deep terrestrial subsurface fluid microbial community.</title>
        <authorList>
            <person name="Momper L."/>
            <person name="Jungbluth S.P."/>
            <person name="Lee M.D."/>
            <person name="Amend J.P."/>
        </authorList>
    </citation>
    <scope>NUCLEOTIDE SEQUENCE [LARGE SCALE GENOMIC DNA]</scope>
    <source>
        <strain evidence="7">SURF_17</strain>
    </source>
</reference>
<dbReference type="GO" id="GO:0009425">
    <property type="term" value="C:bacterial-type flagellum basal body"/>
    <property type="evidence" value="ECO:0007669"/>
    <property type="project" value="UniProtKB-SubCell"/>
</dbReference>
<dbReference type="GO" id="GO:0003774">
    <property type="term" value="F:cytoskeletal motor activity"/>
    <property type="evidence" value="ECO:0007669"/>
    <property type="project" value="InterPro"/>
</dbReference>
<name>A0A419F4S1_9BACT</name>
<dbReference type="PANTHER" id="PTHR34653">
    <property type="match status" value="1"/>
</dbReference>
<dbReference type="HAMAP" id="MF_00724">
    <property type="entry name" value="FliE"/>
    <property type="match status" value="1"/>
</dbReference>
<evidence type="ECO:0000256" key="6">
    <source>
        <dbReference type="SAM" id="MobiDB-lite"/>
    </source>
</evidence>
<dbReference type="EMBL" id="QZKI01000028">
    <property type="protein sequence ID" value="RJP73376.1"/>
    <property type="molecule type" value="Genomic_DNA"/>
</dbReference>
<dbReference type="Pfam" id="PF02049">
    <property type="entry name" value="FliE"/>
    <property type="match status" value="1"/>
</dbReference>
<dbReference type="Proteomes" id="UP000285961">
    <property type="component" value="Unassembled WGS sequence"/>
</dbReference>
<keyword evidence="7" id="KW-0966">Cell projection</keyword>
<evidence type="ECO:0000313" key="8">
    <source>
        <dbReference type="Proteomes" id="UP000285961"/>
    </source>
</evidence>
<proteinExistence type="inferred from homology"/>
<evidence type="ECO:0000256" key="4">
    <source>
        <dbReference type="HAMAP-Rule" id="MF_00724"/>
    </source>
</evidence>
<dbReference type="NCBIfam" id="TIGR00205">
    <property type="entry name" value="fliE"/>
    <property type="match status" value="1"/>
</dbReference>
<gene>
    <name evidence="4 7" type="primary">fliE</name>
    <name evidence="7" type="ORF">C4532_04530</name>
</gene>
<evidence type="ECO:0000313" key="7">
    <source>
        <dbReference type="EMBL" id="RJP73376.1"/>
    </source>
</evidence>
<dbReference type="PANTHER" id="PTHR34653:SF1">
    <property type="entry name" value="FLAGELLAR HOOK-BASAL BODY COMPLEX PROTEIN FLIE"/>
    <property type="match status" value="1"/>
</dbReference>
<dbReference type="GO" id="GO:0071973">
    <property type="term" value="P:bacterial-type flagellum-dependent cell motility"/>
    <property type="evidence" value="ECO:0007669"/>
    <property type="project" value="InterPro"/>
</dbReference>
<feature type="compositionally biased region" description="Pro residues" evidence="6">
    <location>
        <begin position="15"/>
        <end position="24"/>
    </location>
</feature>
<accession>A0A419F4S1</accession>
<protein>
    <recommendedName>
        <fullName evidence="4 5">Flagellar hook-basal body complex protein FliE</fullName>
    </recommendedName>
</protein>
<comment type="similarity">
    <text evidence="2 4">Belongs to the FliE family.</text>
</comment>
<keyword evidence="7" id="KW-0282">Flagellum</keyword>
<feature type="region of interest" description="Disordered" evidence="6">
    <location>
        <begin position="1"/>
        <end position="31"/>
    </location>
</feature>
<dbReference type="InterPro" id="IPR001624">
    <property type="entry name" value="FliE"/>
</dbReference>
<organism evidence="7 8">
    <name type="scientific">Candidatus Abyssobacteria bacterium SURF_17</name>
    <dbReference type="NCBI Taxonomy" id="2093361"/>
    <lineage>
        <taxon>Bacteria</taxon>
        <taxon>Pseudomonadati</taxon>
        <taxon>Candidatus Hydrogenedentota</taxon>
        <taxon>Candidatus Abyssobacteria</taxon>
    </lineage>
</organism>
<sequence>MVDEITIGGVRGPQYPQPVGPKPVSPQEDVSGPSFKEYLADSINEIQRLQTVADDTINGLVAGEVTNVSEAMVAIEKANLAFLTLLQVRNKIISAYDQIQRIQV</sequence>
<comment type="caution">
    <text evidence="7">The sequence shown here is derived from an EMBL/GenBank/DDBJ whole genome shotgun (WGS) entry which is preliminary data.</text>
</comment>
<comment type="subcellular location">
    <subcellularLocation>
        <location evidence="1 4">Bacterial flagellum basal body</location>
    </subcellularLocation>
</comment>
<dbReference type="AlphaFoldDB" id="A0A419F4S1"/>
<evidence type="ECO:0000256" key="5">
    <source>
        <dbReference type="NCBIfam" id="TIGR00205"/>
    </source>
</evidence>
<evidence type="ECO:0000256" key="1">
    <source>
        <dbReference type="ARBA" id="ARBA00004117"/>
    </source>
</evidence>
<dbReference type="PRINTS" id="PR01006">
    <property type="entry name" value="FLGHOOKFLIE"/>
</dbReference>
<evidence type="ECO:0000256" key="3">
    <source>
        <dbReference type="ARBA" id="ARBA00023143"/>
    </source>
</evidence>
<keyword evidence="7" id="KW-0969">Cilium</keyword>
<evidence type="ECO:0000256" key="2">
    <source>
        <dbReference type="ARBA" id="ARBA00009272"/>
    </source>
</evidence>